<dbReference type="AlphaFoldDB" id="A0A941IYP3"/>
<dbReference type="RefSeq" id="WP_212191831.1">
    <property type="nucleotide sequence ID" value="NZ_JAGTAR010000023.1"/>
</dbReference>
<keyword evidence="2" id="KW-1185">Reference proteome</keyword>
<dbReference type="Proteomes" id="UP000679220">
    <property type="component" value="Unassembled WGS sequence"/>
</dbReference>
<organism evidence="1 2">
    <name type="scientific">Carboxylicivirga sediminis</name>
    <dbReference type="NCBI Taxonomy" id="2006564"/>
    <lineage>
        <taxon>Bacteria</taxon>
        <taxon>Pseudomonadati</taxon>
        <taxon>Bacteroidota</taxon>
        <taxon>Bacteroidia</taxon>
        <taxon>Marinilabiliales</taxon>
        <taxon>Marinilabiliaceae</taxon>
        <taxon>Carboxylicivirga</taxon>
    </lineage>
</organism>
<accession>A0A941IYP3</accession>
<comment type="caution">
    <text evidence="1">The sequence shown here is derived from an EMBL/GenBank/DDBJ whole genome shotgun (WGS) entry which is preliminary data.</text>
</comment>
<reference evidence="1" key="2">
    <citation type="submission" date="2021-04" db="EMBL/GenBank/DDBJ databases">
        <authorList>
            <person name="Zhang T."/>
            <person name="Zhang Y."/>
            <person name="Lu D."/>
            <person name="Zuo D."/>
            <person name="Du Z."/>
        </authorList>
    </citation>
    <scope>NUCLEOTIDE SEQUENCE</scope>
    <source>
        <strain evidence="1">JR1</strain>
    </source>
</reference>
<sequence length="227" mass="26783">MACTSISAQNSPTSSDTTRALELYQQTFESEFKYINGREYKPYHHPTQDNPFLNSTSGIGSIYMHGKEYAKKQLTYDIYKDLLIVVPDYFKFSNVYVQLKKNEVDSFTISFDRENYQLINYKKQECPPGLEPGFYQRLYKSDNITLLIKHYVIRGVNNAQTTFRYTTDRFILFNDHYSHNVSTKKKLVALLPEHKKQLRRKIKSINYSYKKMDNSQLIQVIQFIDSL</sequence>
<gene>
    <name evidence="1" type="ORF">KDU71_14610</name>
</gene>
<protein>
    <submittedName>
        <fullName evidence="1">Uncharacterized protein</fullName>
    </submittedName>
</protein>
<dbReference type="EMBL" id="JAGTAR010000023">
    <property type="protein sequence ID" value="MBR8536803.1"/>
    <property type="molecule type" value="Genomic_DNA"/>
</dbReference>
<evidence type="ECO:0000313" key="2">
    <source>
        <dbReference type="Proteomes" id="UP000679220"/>
    </source>
</evidence>
<name>A0A941IYP3_9BACT</name>
<reference evidence="1" key="1">
    <citation type="journal article" date="2018" name="Int. J. Syst. Evol. Microbiol.">
        <title>Carboxylicivirga sediminis sp. nov., isolated from coastal sediment.</title>
        <authorList>
            <person name="Wang F.Q."/>
            <person name="Ren L.H."/>
            <person name="Zou R.J."/>
            <person name="Sun Y.Z."/>
            <person name="Liu X.J."/>
            <person name="Jiang F."/>
            <person name="Liu L.J."/>
        </authorList>
    </citation>
    <scope>NUCLEOTIDE SEQUENCE</scope>
    <source>
        <strain evidence="1">JR1</strain>
    </source>
</reference>
<proteinExistence type="predicted"/>
<evidence type="ECO:0000313" key="1">
    <source>
        <dbReference type="EMBL" id="MBR8536803.1"/>
    </source>
</evidence>